<protein>
    <submittedName>
        <fullName evidence="2">Uncharacterized protein</fullName>
    </submittedName>
</protein>
<evidence type="ECO:0000313" key="3">
    <source>
        <dbReference type="Proteomes" id="UP000562045"/>
    </source>
</evidence>
<reference evidence="2 3" key="1">
    <citation type="submission" date="2020-07" db="EMBL/GenBank/DDBJ databases">
        <title>Sequencing the genomes of 1000 actinobacteria strains.</title>
        <authorList>
            <person name="Klenk H.-P."/>
        </authorList>
    </citation>
    <scope>NUCLEOTIDE SEQUENCE [LARGE SCALE GENOMIC DNA]</scope>
    <source>
        <strain evidence="2 3">DSM 15131</strain>
    </source>
</reference>
<dbReference type="AlphaFoldDB" id="A0A7Y9ZJZ0"/>
<accession>A0A7Y9ZJZ0</accession>
<proteinExistence type="predicted"/>
<feature type="region of interest" description="Disordered" evidence="1">
    <location>
        <begin position="72"/>
        <end position="140"/>
    </location>
</feature>
<name>A0A7Y9ZJZ0_9ACTN</name>
<evidence type="ECO:0000313" key="2">
    <source>
        <dbReference type="EMBL" id="NYI44861.1"/>
    </source>
</evidence>
<dbReference type="EMBL" id="JACBZM010000001">
    <property type="protein sequence ID" value="NYI44861.1"/>
    <property type="molecule type" value="Genomic_DNA"/>
</dbReference>
<evidence type="ECO:0000256" key="1">
    <source>
        <dbReference type="SAM" id="MobiDB-lite"/>
    </source>
</evidence>
<sequence length="284" mass="27704">MNLPLIRKLAIGFLFVDVVVIGAAAVQVDDVVASTTTADATGAPAPAGVPAGALDPNVIPAVPVDATGSIPLGDGGIPLPGAAPGPGVPTGTGGTGGTGGPASPGGKGPTPAPPTGSPGGEDPAGRALPPCPVKLSEDPPRGGLQSLVPFAPLFGPFSAEAFALASAYQPELQLLGPILAEYPTIEPVVAPILNPLITSLGTLFAKGLDVVGPLYGPYRTQFLEAETKLAAALAPYSKALAHNELGGCIVELQSALLAASRSGAPGVPSPTALDLKALGLGGLL</sequence>
<gene>
    <name evidence="2" type="ORF">BJ993_001941</name>
</gene>
<dbReference type="RefSeq" id="WP_179648599.1">
    <property type="nucleotide sequence ID" value="NZ_JACBZM010000001.1"/>
</dbReference>
<organism evidence="2 3">
    <name type="scientific">Nocardioides aromaticivorans</name>
    <dbReference type="NCBI Taxonomy" id="200618"/>
    <lineage>
        <taxon>Bacteria</taxon>
        <taxon>Bacillati</taxon>
        <taxon>Actinomycetota</taxon>
        <taxon>Actinomycetes</taxon>
        <taxon>Propionibacteriales</taxon>
        <taxon>Nocardioidaceae</taxon>
        <taxon>Nocardioides</taxon>
    </lineage>
</organism>
<feature type="compositionally biased region" description="Gly residues" evidence="1">
    <location>
        <begin position="88"/>
        <end position="108"/>
    </location>
</feature>
<comment type="caution">
    <text evidence="2">The sequence shown here is derived from an EMBL/GenBank/DDBJ whole genome shotgun (WGS) entry which is preliminary data.</text>
</comment>
<dbReference type="Proteomes" id="UP000562045">
    <property type="component" value="Unassembled WGS sequence"/>
</dbReference>